<evidence type="ECO:0000256" key="5">
    <source>
        <dbReference type="ARBA" id="ARBA00022692"/>
    </source>
</evidence>
<keyword evidence="9" id="KW-0406">Ion transport</keyword>
<feature type="transmembrane region" description="Helical" evidence="15">
    <location>
        <begin position="6"/>
        <end position="22"/>
    </location>
</feature>
<comment type="similarity">
    <text evidence="2 13">Belongs to the sodium:solute symporter (SSF) (TC 2.A.21) family.</text>
</comment>
<dbReference type="GO" id="GO:0015293">
    <property type="term" value="F:symporter activity"/>
    <property type="evidence" value="ECO:0007669"/>
    <property type="project" value="UniProtKB-KW"/>
</dbReference>
<feature type="transmembrane region" description="Helical" evidence="15">
    <location>
        <begin position="427"/>
        <end position="450"/>
    </location>
</feature>
<keyword evidence="6" id="KW-0769">Symport</keyword>
<feature type="transmembrane region" description="Helical" evidence="15">
    <location>
        <begin position="222"/>
        <end position="249"/>
    </location>
</feature>
<feature type="transmembrane region" description="Helical" evidence="15">
    <location>
        <begin position="43"/>
        <end position="62"/>
    </location>
</feature>
<dbReference type="PANTHER" id="PTHR48086:SF3">
    <property type="entry name" value="SODIUM_PROLINE SYMPORTER"/>
    <property type="match status" value="1"/>
</dbReference>
<evidence type="ECO:0000256" key="4">
    <source>
        <dbReference type="ARBA" id="ARBA00022475"/>
    </source>
</evidence>
<dbReference type="Pfam" id="PF00474">
    <property type="entry name" value="SSF"/>
    <property type="match status" value="1"/>
</dbReference>
<comment type="catalytic activity">
    <reaction evidence="12">
        <text>L-proline(in) + Na(+)(in) = L-proline(out) + Na(+)(out)</text>
        <dbReference type="Rhea" id="RHEA:28967"/>
        <dbReference type="ChEBI" id="CHEBI:29101"/>
        <dbReference type="ChEBI" id="CHEBI:60039"/>
    </reaction>
</comment>
<dbReference type="Gene3D" id="1.20.1730.10">
    <property type="entry name" value="Sodium/glucose cotransporter"/>
    <property type="match status" value="1"/>
</dbReference>
<evidence type="ECO:0000256" key="12">
    <source>
        <dbReference type="ARBA" id="ARBA00033708"/>
    </source>
</evidence>
<evidence type="ECO:0000256" key="15">
    <source>
        <dbReference type="SAM" id="Phobius"/>
    </source>
</evidence>
<dbReference type="RefSeq" id="WP_243137101.1">
    <property type="nucleotide sequence ID" value="NZ_CP045875.1"/>
</dbReference>
<keyword evidence="4" id="KW-1003">Cell membrane</keyword>
<evidence type="ECO:0000313" key="16">
    <source>
        <dbReference type="EMBL" id="QGG48516.1"/>
    </source>
</evidence>
<feature type="transmembrane region" description="Helical" evidence="15">
    <location>
        <begin position="183"/>
        <end position="202"/>
    </location>
</feature>
<feature type="transmembrane region" description="Helical" evidence="15">
    <location>
        <begin position="370"/>
        <end position="388"/>
    </location>
</feature>
<dbReference type="AlphaFoldDB" id="A0A5Q2N4J0"/>
<dbReference type="PROSITE" id="PS50283">
    <property type="entry name" value="NA_SOLUT_SYMP_3"/>
    <property type="match status" value="1"/>
</dbReference>
<evidence type="ECO:0000256" key="13">
    <source>
        <dbReference type="RuleBase" id="RU362091"/>
    </source>
</evidence>
<dbReference type="InterPro" id="IPR050277">
    <property type="entry name" value="Sodium:Solute_Symporter"/>
</dbReference>
<sequence>MIQWLMLGLFVALLLGSGYIAMRKTKTVNDFFLGNRNVGPWMSAFAFGTTYFSAVLFIGYAGKVGWGFGLSALWIAVGNALIGSLLAWWILAKRTRRMTVRLNARTMPEFLEARYGSRNLKLYSALIIFIFLVPYSASVYMGLSYLFQEVLGMEYLMANIMMAGLTALFLVMGGYLAVAITDFIQGIVMLFGVAMMLFFVFSHEKVGGLSEAIVRLDAVNPALALAAPTSLPAIIALVSLVLLTSLGTWGLPQMVQKFYSIKDEASISRATWVSTVFCIIIGAGAYGIGALSPLFFEQLPLLDGQPNPDLIIPQILTETLPLFGLTIILLLVLSASMSSLASLVLVSASAIAIDFVGIVKPDWGKKYGVLLMRALCIIFVLLSLLIAIAKPAIILDLMAISWGTVAGTFLAPYLYGLFWRKTTKAGAWAGALTGLTISVGLSFIAPLFGFTSIGEIRLDTPLVGTLAMLTSLLVVPVVSLLTAPLPTDRVDQAFGTEEQEKSKQYNPSSIREEINT</sequence>
<feature type="transmembrane region" description="Helical" evidence="15">
    <location>
        <begin position="122"/>
        <end position="143"/>
    </location>
</feature>
<evidence type="ECO:0000256" key="10">
    <source>
        <dbReference type="ARBA" id="ARBA00023136"/>
    </source>
</evidence>
<name>A0A5Q2N4J0_9FIRM</name>
<keyword evidence="17" id="KW-1185">Reference proteome</keyword>
<keyword evidence="5 15" id="KW-0812">Transmembrane</keyword>
<protein>
    <submittedName>
        <fullName evidence="16">SSS sodium solute transporter</fullName>
    </submittedName>
</protein>
<accession>A0A5Q2N4J0</accession>
<evidence type="ECO:0000256" key="11">
    <source>
        <dbReference type="ARBA" id="ARBA00023201"/>
    </source>
</evidence>
<keyword evidence="8" id="KW-0915">Sodium</keyword>
<dbReference type="Proteomes" id="UP000366051">
    <property type="component" value="Chromosome"/>
</dbReference>
<evidence type="ECO:0000256" key="6">
    <source>
        <dbReference type="ARBA" id="ARBA00022847"/>
    </source>
</evidence>
<evidence type="ECO:0000313" key="17">
    <source>
        <dbReference type="Proteomes" id="UP000366051"/>
    </source>
</evidence>
<feature type="transmembrane region" description="Helical" evidence="15">
    <location>
        <begin position="462"/>
        <end position="481"/>
    </location>
</feature>
<feature type="region of interest" description="Disordered" evidence="14">
    <location>
        <begin position="494"/>
        <end position="516"/>
    </location>
</feature>
<dbReference type="EMBL" id="CP045875">
    <property type="protein sequence ID" value="QGG48516.1"/>
    <property type="molecule type" value="Genomic_DNA"/>
</dbReference>
<evidence type="ECO:0000256" key="8">
    <source>
        <dbReference type="ARBA" id="ARBA00023053"/>
    </source>
</evidence>
<dbReference type="GO" id="GO:0006814">
    <property type="term" value="P:sodium ion transport"/>
    <property type="evidence" value="ECO:0007669"/>
    <property type="project" value="UniProtKB-KW"/>
</dbReference>
<proteinExistence type="inferred from homology"/>
<evidence type="ECO:0000256" key="3">
    <source>
        <dbReference type="ARBA" id="ARBA00022448"/>
    </source>
</evidence>
<dbReference type="GO" id="GO:0005886">
    <property type="term" value="C:plasma membrane"/>
    <property type="evidence" value="ECO:0007669"/>
    <property type="project" value="UniProtKB-SubCell"/>
</dbReference>
<feature type="transmembrane region" description="Helical" evidence="15">
    <location>
        <begin position="270"/>
        <end position="291"/>
    </location>
</feature>
<evidence type="ECO:0000256" key="2">
    <source>
        <dbReference type="ARBA" id="ARBA00006434"/>
    </source>
</evidence>
<organism evidence="16 17">
    <name type="scientific">Heliorestis convoluta</name>
    <dbReference type="NCBI Taxonomy" id="356322"/>
    <lineage>
        <taxon>Bacteria</taxon>
        <taxon>Bacillati</taxon>
        <taxon>Bacillota</taxon>
        <taxon>Clostridia</taxon>
        <taxon>Eubacteriales</taxon>
        <taxon>Heliobacteriaceae</taxon>
        <taxon>Heliorestis</taxon>
    </lineage>
</organism>
<dbReference type="KEGG" id="hcv:FTV88_2418"/>
<feature type="transmembrane region" description="Helical" evidence="15">
    <location>
        <begin position="155"/>
        <end position="176"/>
    </location>
</feature>
<evidence type="ECO:0000256" key="14">
    <source>
        <dbReference type="SAM" id="MobiDB-lite"/>
    </source>
</evidence>
<feature type="transmembrane region" description="Helical" evidence="15">
    <location>
        <begin position="395"/>
        <end position="415"/>
    </location>
</feature>
<feature type="transmembrane region" description="Helical" evidence="15">
    <location>
        <begin position="68"/>
        <end position="91"/>
    </location>
</feature>
<dbReference type="InterPro" id="IPR001734">
    <property type="entry name" value="Na/solute_symporter"/>
</dbReference>
<evidence type="ECO:0000256" key="9">
    <source>
        <dbReference type="ARBA" id="ARBA00023065"/>
    </source>
</evidence>
<comment type="subcellular location">
    <subcellularLocation>
        <location evidence="1">Cell membrane</location>
        <topology evidence="1">Multi-pass membrane protein</topology>
    </subcellularLocation>
</comment>
<keyword evidence="7 15" id="KW-1133">Transmembrane helix</keyword>
<dbReference type="InterPro" id="IPR038377">
    <property type="entry name" value="Na/Glc_symporter_sf"/>
</dbReference>
<dbReference type="PANTHER" id="PTHR48086">
    <property type="entry name" value="SODIUM/PROLINE SYMPORTER-RELATED"/>
    <property type="match status" value="1"/>
</dbReference>
<reference evidence="17" key="1">
    <citation type="submission" date="2019-11" db="EMBL/GenBank/DDBJ databases">
        <title>Genome sequence of Heliorestis convoluta strain HH, an alkaliphilic and minimalistic phototrophic bacterium from a soda lake in Egypt.</title>
        <authorList>
            <person name="Dewey E.D."/>
            <person name="Stokes L.M."/>
            <person name="Burchell B.M."/>
            <person name="Shaffer K.N."/>
            <person name="Huntington A.M."/>
            <person name="Baker J.M."/>
            <person name="Nadendla S."/>
            <person name="Giglio M.G."/>
            <person name="Touchman J.W."/>
            <person name="Blankenship R.E."/>
            <person name="Madigan M.T."/>
            <person name="Sattley W.M."/>
        </authorList>
    </citation>
    <scope>NUCLEOTIDE SEQUENCE [LARGE SCALE GENOMIC DNA]</scope>
    <source>
        <strain evidence="17">HH</strain>
    </source>
</reference>
<keyword evidence="10 15" id="KW-0472">Membrane</keyword>
<keyword evidence="11" id="KW-0739">Sodium transport</keyword>
<keyword evidence="3" id="KW-0813">Transport</keyword>
<evidence type="ECO:0000256" key="1">
    <source>
        <dbReference type="ARBA" id="ARBA00004651"/>
    </source>
</evidence>
<gene>
    <name evidence="16" type="ORF">FTV88_2418</name>
</gene>
<evidence type="ECO:0000256" key="7">
    <source>
        <dbReference type="ARBA" id="ARBA00022989"/>
    </source>
</evidence>